<organism evidence="2 3">
    <name type="scientific">Flavobacterium commune</name>
    <dbReference type="NCBI Taxonomy" id="1306519"/>
    <lineage>
        <taxon>Bacteria</taxon>
        <taxon>Pseudomonadati</taxon>
        <taxon>Bacteroidota</taxon>
        <taxon>Flavobacteriia</taxon>
        <taxon>Flavobacteriales</taxon>
        <taxon>Flavobacteriaceae</taxon>
        <taxon>Flavobacterium</taxon>
    </lineage>
</organism>
<protein>
    <submittedName>
        <fullName evidence="2">Uncharacterized protein</fullName>
    </submittedName>
</protein>
<dbReference type="OrthoDB" id="1366848at2"/>
<sequence length="68" mass="7713">MHIEKKNNLVFHIMLSGYELATLISAARWVAEGAKGELTAEAIQQLKQLVANYDRAADKLRERESNKE</sequence>
<dbReference type="AlphaFoldDB" id="A0A1D9P8I6"/>
<feature type="coiled-coil region" evidence="1">
    <location>
        <begin position="39"/>
        <end position="66"/>
    </location>
</feature>
<dbReference type="KEGG" id="fcm:BIW12_05150"/>
<dbReference type="Proteomes" id="UP000178198">
    <property type="component" value="Chromosome"/>
</dbReference>
<proteinExistence type="predicted"/>
<evidence type="ECO:0000313" key="3">
    <source>
        <dbReference type="Proteomes" id="UP000178198"/>
    </source>
</evidence>
<name>A0A1D9P8I6_9FLAO</name>
<keyword evidence="3" id="KW-1185">Reference proteome</keyword>
<evidence type="ECO:0000313" key="2">
    <source>
        <dbReference type="EMBL" id="AOZ98869.1"/>
    </source>
</evidence>
<reference evidence="2 3" key="1">
    <citation type="submission" date="2016-10" db="EMBL/GenBank/DDBJ databases">
        <title>Complete Genome Sequence of Flavobacterium sp. PK15.</title>
        <authorList>
            <person name="Ekwe A."/>
            <person name="Kim S.B."/>
        </authorList>
    </citation>
    <scope>NUCLEOTIDE SEQUENCE [LARGE SCALE GENOMIC DNA]</scope>
    <source>
        <strain evidence="2 3">PK15</strain>
    </source>
</reference>
<accession>A0A1D9P8I6</accession>
<keyword evidence="1" id="KW-0175">Coiled coil</keyword>
<gene>
    <name evidence="2" type="ORF">BIW12_05150</name>
</gene>
<dbReference type="RefSeq" id="WP_071184117.1">
    <property type="nucleotide sequence ID" value="NZ_CP017774.1"/>
</dbReference>
<dbReference type="EMBL" id="CP017774">
    <property type="protein sequence ID" value="AOZ98869.1"/>
    <property type="molecule type" value="Genomic_DNA"/>
</dbReference>
<evidence type="ECO:0000256" key="1">
    <source>
        <dbReference type="SAM" id="Coils"/>
    </source>
</evidence>